<gene>
    <name evidence="2" type="ORF">EVOR1521_LOCUS27799</name>
</gene>
<keyword evidence="1" id="KW-0732">Signal</keyword>
<evidence type="ECO:0000313" key="3">
    <source>
        <dbReference type="Proteomes" id="UP001178507"/>
    </source>
</evidence>
<dbReference type="AlphaFoldDB" id="A0AA36JG71"/>
<sequence>MRWLRALIIAALLVLGCLSWCARLLGEWQDLTPSVSEAAFLAMASRLDRFPTSRGSTWTSISPVTAAASLPEALQLPNSSVAEIIAYPNTSSRTSTPFAEAVLLAMPEASPLPNSTISESALFPGTAASTSTPSASEAAILAMPEALPMPNSSIKGAAVLTTSNASNYNQAACQREAWATLFSATDWDTAKTYALATLVLRDSVRKFELCDRPGRRFFVLRNKSLGEPEQWAVETLQSHGFIDLPLSMEVPYQNPSRPELAVGWLKLALFELESAFDRVVVLDGDMLATGPLDHAFFPRSHPAPLLITSAMPFASPRRSVNIGVMSIRPSKGVFDKILAELHSFDGREDKPDDQDQGWLEMFLRAWGAFGGVYEEGCVPRPEYANLGLEGREDGIAWCFHPIEYNVYVSASNASFLKKALKRGSPKLLHWPSRGKPWCMKNTYRSVFDQLWWQSARPSLGLLKLRLATVYASCQDLTQLRTQSPNEWQSMLERRRQLDQVVDCQRHAQEAQGLLQNYSLLHPSHWLPPVLSAWIDNMPCGLDLEMETPLFPQVVHSPTPSSLAMTD</sequence>
<dbReference type="PROSITE" id="PS51257">
    <property type="entry name" value="PROKAR_LIPOPROTEIN"/>
    <property type="match status" value="1"/>
</dbReference>
<dbReference type="EMBL" id="CAUJNA010003594">
    <property type="protein sequence ID" value="CAJ1405640.1"/>
    <property type="molecule type" value="Genomic_DNA"/>
</dbReference>
<dbReference type="Proteomes" id="UP001178507">
    <property type="component" value="Unassembled WGS sequence"/>
</dbReference>
<protein>
    <submittedName>
        <fullName evidence="2">Uncharacterized protein</fullName>
    </submittedName>
</protein>
<comment type="caution">
    <text evidence="2">The sequence shown here is derived from an EMBL/GenBank/DDBJ whole genome shotgun (WGS) entry which is preliminary data.</text>
</comment>
<keyword evidence="3" id="KW-1185">Reference proteome</keyword>
<feature type="chain" id="PRO_5041392813" evidence="1">
    <location>
        <begin position="20"/>
        <end position="566"/>
    </location>
</feature>
<dbReference type="InterPro" id="IPR050587">
    <property type="entry name" value="GNT1/Glycosyltrans_8"/>
</dbReference>
<accession>A0AA36JG71</accession>
<evidence type="ECO:0000313" key="2">
    <source>
        <dbReference type="EMBL" id="CAJ1405640.1"/>
    </source>
</evidence>
<organism evidence="2 3">
    <name type="scientific">Effrenium voratum</name>
    <dbReference type="NCBI Taxonomy" id="2562239"/>
    <lineage>
        <taxon>Eukaryota</taxon>
        <taxon>Sar</taxon>
        <taxon>Alveolata</taxon>
        <taxon>Dinophyceae</taxon>
        <taxon>Suessiales</taxon>
        <taxon>Symbiodiniaceae</taxon>
        <taxon>Effrenium</taxon>
    </lineage>
</organism>
<name>A0AA36JG71_9DINO</name>
<feature type="signal peptide" evidence="1">
    <location>
        <begin position="1"/>
        <end position="19"/>
    </location>
</feature>
<proteinExistence type="predicted"/>
<dbReference type="Gene3D" id="3.90.550.10">
    <property type="entry name" value="Spore Coat Polysaccharide Biosynthesis Protein SpsA, Chain A"/>
    <property type="match status" value="1"/>
</dbReference>
<dbReference type="InterPro" id="IPR029044">
    <property type="entry name" value="Nucleotide-diphossugar_trans"/>
</dbReference>
<evidence type="ECO:0000256" key="1">
    <source>
        <dbReference type="SAM" id="SignalP"/>
    </source>
</evidence>
<reference evidence="2" key="1">
    <citation type="submission" date="2023-08" db="EMBL/GenBank/DDBJ databases">
        <authorList>
            <person name="Chen Y."/>
            <person name="Shah S."/>
            <person name="Dougan E. K."/>
            <person name="Thang M."/>
            <person name="Chan C."/>
        </authorList>
    </citation>
    <scope>NUCLEOTIDE SEQUENCE</scope>
</reference>
<dbReference type="SUPFAM" id="SSF53448">
    <property type="entry name" value="Nucleotide-diphospho-sugar transferases"/>
    <property type="match status" value="1"/>
</dbReference>
<dbReference type="PANTHER" id="PTHR11183">
    <property type="entry name" value="GLYCOGENIN SUBFAMILY MEMBER"/>
    <property type="match status" value="1"/>
</dbReference>